<dbReference type="EMBL" id="BPVZ01000164">
    <property type="protein sequence ID" value="GKV43067.1"/>
    <property type="molecule type" value="Genomic_DNA"/>
</dbReference>
<dbReference type="AlphaFoldDB" id="A0AAV5M0T6"/>
<protein>
    <recommendedName>
        <fullName evidence="3">C2H2-type domain-containing protein</fullName>
    </recommendedName>
</protein>
<dbReference type="Gene3D" id="3.30.160.60">
    <property type="entry name" value="Classic Zinc Finger"/>
    <property type="match status" value="1"/>
</dbReference>
<feature type="domain" description="C2H2-type" evidence="3">
    <location>
        <begin position="27"/>
        <end position="54"/>
    </location>
</feature>
<keyword evidence="1" id="KW-0863">Zinc-finger</keyword>
<gene>
    <name evidence="4" type="ORF">SLEP1_g50407</name>
</gene>
<dbReference type="Proteomes" id="UP001054252">
    <property type="component" value="Unassembled WGS sequence"/>
</dbReference>
<dbReference type="PROSITE" id="PS50157">
    <property type="entry name" value="ZINC_FINGER_C2H2_2"/>
    <property type="match status" value="1"/>
</dbReference>
<evidence type="ECO:0000259" key="3">
    <source>
        <dbReference type="PROSITE" id="PS50157"/>
    </source>
</evidence>
<name>A0AAV5M0T6_9ROSI</name>
<dbReference type="InterPro" id="IPR045320">
    <property type="entry name" value="JAGGED/SL1-like"/>
</dbReference>
<evidence type="ECO:0000256" key="2">
    <source>
        <dbReference type="SAM" id="MobiDB-lite"/>
    </source>
</evidence>
<keyword evidence="1" id="KW-0862">Zinc</keyword>
<keyword evidence="5" id="KW-1185">Reference proteome</keyword>
<evidence type="ECO:0000256" key="1">
    <source>
        <dbReference type="PROSITE-ProRule" id="PRU00042"/>
    </source>
</evidence>
<dbReference type="PANTHER" id="PTHR45730">
    <property type="entry name" value="ZINC FINGER PROTEIN JAGGED"/>
    <property type="match status" value="1"/>
</dbReference>
<dbReference type="PANTHER" id="PTHR45730:SF108">
    <property type="entry name" value="PROTEIN LATE FLOWERING"/>
    <property type="match status" value="1"/>
</dbReference>
<dbReference type="PROSITE" id="PS00028">
    <property type="entry name" value="ZINC_FINGER_C2H2_1"/>
    <property type="match status" value="1"/>
</dbReference>
<evidence type="ECO:0000313" key="5">
    <source>
        <dbReference type="Proteomes" id="UP001054252"/>
    </source>
</evidence>
<proteinExistence type="predicted"/>
<feature type="compositionally biased region" description="Basic residues" evidence="2">
    <location>
        <begin position="47"/>
        <end position="62"/>
    </location>
</feature>
<dbReference type="GO" id="GO:0003700">
    <property type="term" value="F:DNA-binding transcription factor activity"/>
    <property type="evidence" value="ECO:0007669"/>
    <property type="project" value="InterPro"/>
</dbReference>
<feature type="region of interest" description="Disordered" evidence="2">
    <location>
        <begin position="41"/>
        <end position="67"/>
    </location>
</feature>
<dbReference type="InterPro" id="IPR013087">
    <property type="entry name" value="Znf_C2H2_type"/>
</dbReference>
<organism evidence="4 5">
    <name type="scientific">Rubroshorea leprosula</name>
    <dbReference type="NCBI Taxonomy" id="152421"/>
    <lineage>
        <taxon>Eukaryota</taxon>
        <taxon>Viridiplantae</taxon>
        <taxon>Streptophyta</taxon>
        <taxon>Embryophyta</taxon>
        <taxon>Tracheophyta</taxon>
        <taxon>Spermatophyta</taxon>
        <taxon>Magnoliopsida</taxon>
        <taxon>eudicotyledons</taxon>
        <taxon>Gunneridae</taxon>
        <taxon>Pentapetalae</taxon>
        <taxon>rosids</taxon>
        <taxon>malvids</taxon>
        <taxon>Malvales</taxon>
        <taxon>Dipterocarpaceae</taxon>
        <taxon>Rubroshorea</taxon>
    </lineage>
</organism>
<dbReference type="InterPro" id="IPR036236">
    <property type="entry name" value="Znf_C2H2_sf"/>
</dbReference>
<feature type="region of interest" description="Disordered" evidence="2">
    <location>
        <begin position="1"/>
        <end position="23"/>
    </location>
</feature>
<reference evidence="4 5" key="1">
    <citation type="journal article" date="2021" name="Commun. Biol.">
        <title>The genome of Shorea leprosula (Dipterocarpaceae) highlights the ecological relevance of drought in aseasonal tropical rainforests.</title>
        <authorList>
            <person name="Ng K.K.S."/>
            <person name="Kobayashi M.J."/>
            <person name="Fawcett J.A."/>
            <person name="Hatakeyama M."/>
            <person name="Paape T."/>
            <person name="Ng C.H."/>
            <person name="Ang C.C."/>
            <person name="Tnah L.H."/>
            <person name="Lee C.T."/>
            <person name="Nishiyama T."/>
            <person name="Sese J."/>
            <person name="O'Brien M.J."/>
            <person name="Copetti D."/>
            <person name="Mohd Noor M.I."/>
            <person name="Ong R.C."/>
            <person name="Putra M."/>
            <person name="Sireger I.Z."/>
            <person name="Indrioko S."/>
            <person name="Kosugi Y."/>
            <person name="Izuno A."/>
            <person name="Isagi Y."/>
            <person name="Lee S.L."/>
            <person name="Shimizu K.K."/>
        </authorList>
    </citation>
    <scope>NUCLEOTIDE SEQUENCE [LARGE SCALE GENOMIC DNA]</scope>
    <source>
        <strain evidence="4">214</strain>
    </source>
</reference>
<sequence length="174" mass="19548">MEGDDQEKASQPNNGDGDNDTRDGRVFPCLFCPRKFRSSQALGGHQNAHKKERSLARKAKRAASHENASNYPGVGIFHHPPMFIAPHGNNFAYFSHTHGKFGSSLPHFDHNHTFSVANDCRPCKEQSLLNWERSKRIEGASRHQTVKDSSEVYNGITDHMDGDKDQKVDLSLHL</sequence>
<evidence type="ECO:0000313" key="4">
    <source>
        <dbReference type="EMBL" id="GKV43067.1"/>
    </source>
</evidence>
<dbReference type="GO" id="GO:0008270">
    <property type="term" value="F:zinc ion binding"/>
    <property type="evidence" value="ECO:0007669"/>
    <property type="project" value="UniProtKB-KW"/>
</dbReference>
<accession>A0AAV5M0T6</accession>
<dbReference type="SUPFAM" id="SSF57667">
    <property type="entry name" value="beta-beta-alpha zinc fingers"/>
    <property type="match status" value="1"/>
</dbReference>
<keyword evidence="1" id="KW-0479">Metal-binding</keyword>
<comment type="caution">
    <text evidence="4">The sequence shown here is derived from an EMBL/GenBank/DDBJ whole genome shotgun (WGS) entry which is preliminary data.</text>
</comment>